<dbReference type="AlphaFoldDB" id="A0A0C2SS00"/>
<protein>
    <submittedName>
        <fullName evidence="1">Uncharacterized protein</fullName>
    </submittedName>
</protein>
<name>A0A0C2SS00_AMAMK</name>
<dbReference type="InParanoid" id="A0A0C2SS00"/>
<evidence type="ECO:0000313" key="1">
    <source>
        <dbReference type="EMBL" id="KIL66070.1"/>
    </source>
</evidence>
<organism evidence="1 2">
    <name type="scientific">Amanita muscaria (strain Koide BX008)</name>
    <dbReference type="NCBI Taxonomy" id="946122"/>
    <lineage>
        <taxon>Eukaryota</taxon>
        <taxon>Fungi</taxon>
        <taxon>Dikarya</taxon>
        <taxon>Basidiomycota</taxon>
        <taxon>Agaricomycotina</taxon>
        <taxon>Agaricomycetes</taxon>
        <taxon>Agaricomycetidae</taxon>
        <taxon>Agaricales</taxon>
        <taxon>Pluteineae</taxon>
        <taxon>Amanitaceae</taxon>
        <taxon>Amanita</taxon>
    </lineage>
</organism>
<accession>A0A0C2SS00</accession>
<reference evidence="1 2" key="1">
    <citation type="submission" date="2014-04" db="EMBL/GenBank/DDBJ databases">
        <title>Evolutionary Origins and Diversification of the Mycorrhizal Mutualists.</title>
        <authorList>
            <consortium name="DOE Joint Genome Institute"/>
            <consortium name="Mycorrhizal Genomics Consortium"/>
            <person name="Kohler A."/>
            <person name="Kuo A."/>
            <person name="Nagy L.G."/>
            <person name="Floudas D."/>
            <person name="Copeland A."/>
            <person name="Barry K.W."/>
            <person name="Cichocki N."/>
            <person name="Veneault-Fourrey C."/>
            <person name="LaButti K."/>
            <person name="Lindquist E.A."/>
            <person name="Lipzen A."/>
            <person name="Lundell T."/>
            <person name="Morin E."/>
            <person name="Murat C."/>
            <person name="Riley R."/>
            <person name="Ohm R."/>
            <person name="Sun H."/>
            <person name="Tunlid A."/>
            <person name="Henrissat B."/>
            <person name="Grigoriev I.V."/>
            <person name="Hibbett D.S."/>
            <person name="Martin F."/>
        </authorList>
    </citation>
    <scope>NUCLEOTIDE SEQUENCE [LARGE SCALE GENOMIC DNA]</scope>
    <source>
        <strain evidence="1 2">Koide BX008</strain>
    </source>
</reference>
<dbReference type="HOGENOM" id="CLU_027435_0_0_1"/>
<dbReference type="OrthoDB" id="3143319at2759"/>
<dbReference type="Proteomes" id="UP000054549">
    <property type="component" value="Unassembled WGS sequence"/>
</dbReference>
<gene>
    <name evidence="1" type="ORF">M378DRAFT_10363</name>
</gene>
<sequence length="377" mass="42193">MDDRRLVANSSRGVIVHEFHISGRNRSPTRNSHVHRDSPVSEASVLQAGSKLVREAIGEDEWKNTRLVDYKFVLNPSACFIWAHKSPQLENLVGGRSQIKSWGEKVTDEEIFRLNDLEEFQHTVQSNQSIHTTVVKRRHEVANGVDVLPPSKKRRLFTGSLHGVISQPLFHSSTFKTTTRGQKASFPDYRKSQSIAIPPYNEGQPCRPLSSYARTAWIIPIRGILPWSACTPAVVLEDDEDSLGKEGNRIQWTKTALQSFWTFLLSARAGGQLGQVGISFHVANSREREASMSTDVIINEQYSGSGPGRGKNELQVWNIPLSCADYVKVYHEANNAMALRNVLDAWAYRSPSGRKVRVLMGSKLALVDERSKGISFS</sequence>
<dbReference type="EMBL" id="KN818238">
    <property type="protein sequence ID" value="KIL66070.1"/>
    <property type="molecule type" value="Genomic_DNA"/>
</dbReference>
<dbReference type="STRING" id="946122.A0A0C2SS00"/>
<evidence type="ECO:0000313" key="2">
    <source>
        <dbReference type="Proteomes" id="UP000054549"/>
    </source>
</evidence>
<keyword evidence="2" id="KW-1185">Reference proteome</keyword>
<proteinExistence type="predicted"/>